<accession>A0A858RL15</accession>
<proteinExistence type="predicted"/>
<dbReference type="AlphaFoldDB" id="A0A858RL15"/>
<dbReference type="Proteomes" id="UP000501812">
    <property type="component" value="Chromosome"/>
</dbReference>
<dbReference type="RefSeq" id="WP_169455479.1">
    <property type="nucleotide sequence ID" value="NZ_CP051774.1"/>
</dbReference>
<keyword evidence="2" id="KW-1185">Reference proteome</keyword>
<gene>
    <name evidence="1" type="ORF">HHL09_15215</name>
</gene>
<sequence>MARLVPAPANARCSLLLTILSIASRGGCATRNHESGSRKNLVCRVAR</sequence>
<dbReference type="KEGG" id="luo:HHL09_15215"/>
<organism evidence="1 2">
    <name type="scientific">Luteolibacter luteus</name>
    <dbReference type="NCBI Taxonomy" id="2728835"/>
    <lineage>
        <taxon>Bacteria</taxon>
        <taxon>Pseudomonadati</taxon>
        <taxon>Verrucomicrobiota</taxon>
        <taxon>Verrucomicrobiia</taxon>
        <taxon>Verrucomicrobiales</taxon>
        <taxon>Verrucomicrobiaceae</taxon>
        <taxon>Luteolibacter</taxon>
    </lineage>
</organism>
<evidence type="ECO:0000313" key="1">
    <source>
        <dbReference type="EMBL" id="QJE97079.1"/>
    </source>
</evidence>
<name>A0A858RL15_9BACT</name>
<dbReference type="EMBL" id="CP051774">
    <property type="protein sequence ID" value="QJE97079.1"/>
    <property type="molecule type" value="Genomic_DNA"/>
</dbReference>
<protein>
    <submittedName>
        <fullName evidence="1">Uncharacterized protein</fullName>
    </submittedName>
</protein>
<evidence type="ECO:0000313" key="2">
    <source>
        <dbReference type="Proteomes" id="UP000501812"/>
    </source>
</evidence>
<reference evidence="1 2" key="1">
    <citation type="submission" date="2020-04" db="EMBL/GenBank/DDBJ databases">
        <title>Luteolibacter sp. G-1-1-1 isolated from soil.</title>
        <authorList>
            <person name="Dahal R.H."/>
        </authorList>
    </citation>
    <scope>NUCLEOTIDE SEQUENCE [LARGE SCALE GENOMIC DNA]</scope>
    <source>
        <strain evidence="1 2">G-1-1-1</strain>
    </source>
</reference>